<feature type="chain" id="PRO_5047207381" evidence="1">
    <location>
        <begin position="19"/>
        <end position="280"/>
    </location>
</feature>
<evidence type="ECO:0000256" key="1">
    <source>
        <dbReference type="SAM" id="SignalP"/>
    </source>
</evidence>
<evidence type="ECO:0000313" key="2">
    <source>
        <dbReference type="EMBL" id="KAK8078573.1"/>
    </source>
</evidence>
<dbReference type="Proteomes" id="UP001446871">
    <property type="component" value="Unassembled WGS sequence"/>
</dbReference>
<proteinExistence type="predicted"/>
<reference evidence="2 3" key="1">
    <citation type="submission" date="2023-01" db="EMBL/GenBank/DDBJ databases">
        <title>Analysis of 21 Apiospora genomes using comparative genomics revels a genus with tremendous synthesis potential of carbohydrate active enzymes and secondary metabolites.</title>
        <authorList>
            <person name="Sorensen T."/>
        </authorList>
    </citation>
    <scope>NUCLEOTIDE SEQUENCE [LARGE SCALE GENOMIC DNA]</scope>
    <source>
        <strain evidence="2 3">CBS 83171</strain>
    </source>
</reference>
<accession>A0ABR1W8T2</accession>
<evidence type="ECO:0000313" key="3">
    <source>
        <dbReference type="Proteomes" id="UP001446871"/>
    </source>
</evidence>
<gene>
    <name evidence="2" type="ORF">PG996_004743</name>
</gene>
<comment type="caution">
    <text evidence="2">The sequence shown here is derived from an EMBL/GenBank/DDBJ whole genome shotgun (WGS) entry which is preliminary data.</text>
</comment>
<sequence length="280" mass="30001">MQLSNILVSAILAMAVSAEGGDKGGKKGMGGEMSVGKQCFQMAKWEQMDKLAANETALAAHFKNNQTQIDAFKKKVAESDTKLKAMSANATLVTECAGINAQAKEMGECGKMKFAEKMIMMAGNDTMLQAKFKNNQTKVDAFKAKASAAKADLSAMQGNATLTQFCSVMDTKQECHKMAKVQKMEEQAKNQTWLEAKFKGDETKIKAFQDKAAKWQTMLDAMMKNQTLMDTCKTLTKTQAEGATNGAAKDGKKSAAPVLDAMSGLITAAFAVVVAGAVML</sequence>
<feature type="signal peptide" evidence="1">
    <location>
        <begin position="1"/>
        <end position="18"/>
    </location>
</feature>
<name>A0ABR1W8T2_9PEZI</name>
<protein>
    <submittedName>
        <fullName evidence="2">Uncharacterized protein</fullName>
    </submittedName>
</protein>
<organism evidence="2 3">
    <name type="scientific">Apiospora saccharicola</name>
    <dbReference type="NCBI Taxonomy" id="335842"/>
    <lineage>
        <taxon>Eukaryota</taxon>
        <taxon>Fungi</taxon>
        <taxon>Dikarya</taxon>
        <taxon>Ascomycota</taxon>
        <taxon>Pezizomycotina</taxon>
        <taxon>Sordariomycetes</taxon>
        <taxon>Xylariomycetidae</taxon>
        <taxon>Amphisphaeriales</taxon>
        <taxon>Apiosporaceae</taxon>
        <taxon>Apiospora</taxon>
    </lineage>
</organism>
<keyword evidence="3" id="KW-1185">Reference proteome</keyword>
<keyword evidence="1" id="KW-0732">Signal</keyword>
<dbReference type="EMBL" id="JAQQWM010000002">
    <property type="protein sequence ID" value="KAK8078573.1"/>
    <property type="molecule type" value="Genomic_DNA"/>
</dbReference>